<keyword evidence="2 8" id="KW-0548">Nucleotidyltransferase</keyword>
<comment type="similarity">
    <text evidence="8">Belongs to the GlnD family.</text>
</comment>
<accession>A0A7W4W9P4</accession>
<dbReference type="InterPro" id="IPR003607">
    <property type="entry name" value="HD/PDEase_dom"/>
</dbReference>
<dbReference type="InterPro" id="IPR006674">
    <property type="entry name" value="HD_domain"/>
</dbReference>
<dbReference type="GO" id="GO:0006808">
    <property type="term" value="P:regulation of nitrogen utilization"/>
    <property type="evidence" value="ECO:0007669"/>
    <property type="project" value="UniProtKB-UniRule"/>
</dbReference>
<evidence type="ECO:0000313" key="12">
    <source>
        <dbReference type="Proteomes" id="UP000535937"/>
    </source>
</evidence>
<dbReference type="InterPro" id="IPR045865">
    <property type="entry name" value="ACT-like_dom_sf"/>
</dbReference>
<dbReference type="PROSITE" id="PS51671">
    <property type="entry name" value="ACT"/>
    <property type="match status" value="2"/>
</dbReference>
<keyword evidence="1 8" id="KW-0808">Transferase</keyword>
<dbReference type="GO" id="GO:0008081">
    <property type="term" value="F:phosphoric diester hydrolase activity"/>
    <property type="evidence" value="ECO:0007669"/>
    <property type="project" value="UniProtKB-UniRule"/>
</dbReference>
<keyword evidence="12" id="KW-1185">Reference proteome</keyword>
<feature type="domain" description="HD" evidence="10">
    <location>
        <begin position="467"/>
        <end position="589"/>
    </location>
</feature>
<dbReference type="Pfam" id="PF01909">
    <property type="entry name" value="NTP_transf_2"/>
    <property type="match status" value="1"/>
</dbReference>
<comment type="catalytic activity">
    <reaction evidence="8">
        <text>[protein-PII]-L-tyrosine + UTP = [protein-PII]-uridylyl-L-tyrosine + diphosphate</text>
        <dbReference type="Rhea" id="RHEA:13673"/>
        <dbReference type="Rhea" id="RHEA-COMP:12147"/>
        <dbReference type="Rhea" id="RHEA-COMP:12148"/>
        <dbReference type="ChEBI" id="CHEBI:33019"/>
        <dbReference type="ChEBI" id="CHEBI:46398"/>
        <dbReference type="ChEBI" id="CHEBI:46858"/>
        <dbReference type="ChEBI" id="CHEBI:90602"/>
        <dbReference type="EC" id="2.7.7.59"/>
    </reaction>
</comment>
<feature type="domain" description="ACT" evidence="9">
    <location>
        <begin position="828"/>
        <end position="908"/>
    </location>
</feature>
<dbReference type="PROSITE" id="PS51831">
    <property type="entry name" value="HD"/>
    <property type="match status" value="1"/>
</dbReference>
<proteinExistence type="inferred from homology"/>
<feature type="region of interest" description="Uridylyltransferase" evidence="8">
    <location>
        <begin position="1"/>
        <end position="348"/>
    </location>
</feature>
<keyword evidence="6 8" id="KW-0511">Multifunctional enzyme</keyword>
<dbReference type="PIRSF" id="PIRSF006288">
    <property type="entry name" value="PII_uridyltransf"/>
    <property type="match status" value="1"/>
</dbReference>
<dbReference type="NCBIfam" id="TIGR01693">
    <property type="entry name" value="UTase_glnD"/>
    <property type="match status" value="1"/>
</dbReference>
<comment type="catalytic activity">
    <reaction evidence="7">
        <text>guanosine 3',5'-bis(diphosphate) + H2O = GDP + diphosphate + H(+)</text>
        <dbReference type="Rhea" id="RHEA:14253"/>
        <dbReference type="ChEBI" id="CHEBI:15377"/>
        <dbReference type="ChEBI" id="CHEBI:15378"/>
        <dbReference type="ChEBI" id="CHEBI:33019"/>
        <dbReference type="ChEBI" id="CHEBI:58189"/>
        <dbReference type="ChEBI" id="CHEBI:77828"/>
        <dbReference type="EC" id="3.1.7.2"/>
    </reaction>
</comment>
<comment type="domain">
    <text evidence="8">Has four distinct domains: an N-terminal nucleotidyltransferase (NT) domain responsible for UTase activity, a central HD domain that encodes UR activity, and two C-terminal ACT domains that seem to have a role in glutamine sensing.</text>
</comment>
<dbReference type="CDD" id="cd05401">
    <property type="entry name" value="NT_GlnE_GlnD_like"/>
    <property type="match status" value="1"/>
</dbReference>
<keyword evidence="5 8" id="KW-0460">Magnesium</keyword>
<protein>
    <recommendedName>
        <fullName evidence="8">Bifunctional uridylyltransferase/uridylyl-removing enzyme</fullName>
        <shortName evidence="8">UTase/UR</shortName>
    </recommendedName>
    <alternativeName>
        <fullName evidence="8">Bifunctional [protein-PII] modification enzyme</fullName>
    </alternativeName>
    <alternativeName>
        <fullName evidence="8">Bifunctional nitrogen sensor protein</fullName>
    </alternativeName>
    <domain>
        <recommendedName>
            <fullName evidence="8">[Protein-PII] uridylyltransferase</fullName>
            <shortName evidence="8">PII uridylyltransferase</shortName>
            <shortName evidence="8">UTase</shortName>
            <ecNumber evidence="8">2.7.7.59</ecNumber>
        </recommendedName>
    </domain>
    <domain>
        <recommendedName>
            <fullName evidence="8">[Protein-PII]-UMP uridylyl-removing enzyme</fullName>
            <shortName evidence="8">UR</shortName>
            <ecNumber evidence="8">3.1.4.-</ecNumber>
        </recommendedName>
    </domain>
</protein>
<evidence type="ECO:0000256" key="6">
    <source>
        <dbReference type="ARBA" id="ARBA00023268"/>
    </source>
</evidence>
<evidence type="ECO:0000259" key="10">
    <source>
        <dbReference type="PROSITE" id="PS51831"/>
    </source>
</evidence>
<dbReference type="GO" id="GO:0008893">
    <property type="term" value="F:guanosine-3',5'-bis(diphosphate) 3'-diphosphatase activity"/>
    <property type="evidence" value="ECO:0007669"/>
    <property type="project" value="UniProtKB-EC"/>
</dbReference>
<evidence type="ECO:0000256" key="3">
    <source>
        <dbReference type="ARBA" id="ARBA00022737"/>
    </source>
</evidence>
<keyword evidence="3" id="KW-0677">Repeat</keyword>
<dbReference type="HAMAP" id="MF_00277">
    <property type="entry name" value="PII_uridylyl_transf"/>
    <property type="match status" value="1"/>
</dbReference>
<comment type="function">
    <text evidence="8">Modifies, by uridylylation and deuridylylation, the PII regulatory proteins (GlnB and homologs), in response to the nitrogen status of the cell that GlnD senses through the glutamine level. Under low glutamine levels, catalyzes the conversion of the PII proteins and UTP to PII-UMP and PPi, while under higher glutamine levels, GlnD hydrolyzes PII-UMP to PII and UMP (deuridylylation). Thus, controls uridylylation state and activity of the PII proteins, and plays an important role in the regulation of nitrogen metabolism.</text>
</comment>
<comment type="caution">
    <text evidence="8">Lacks conserved residue(s) required for the propagation of feature annotation.</text>
</comment>
<dbReference type="Pfam" id="PF08335">
    <property type="entry name" value="GlnD_UR_UTase"/>
    <property type="match status" value="1"/>
</dbReference>
<feature type="domain" description="ACT" evidence="9">
    <location>
        <begin position="718"/>
        <end position="800"/>
    </location>
</feature>
<dbReference type="SUPFAM" id="SSF55021">
    <property type="entry name" value="ACT-like"/>
    <property type="match status" value="2"/>
</dbReference>
<organism evidence="11 12">
    <name type="scientific">Microbulbifer rhizosphaerae</name>
    <dbReference type="NCBI Taxonomy" id="1562603"/>
    <lineage>
        <taxon>Bacteria</taxon>
        <taxon>Pseudomonadati</taxon>
        <taxon>Pseudomonadota</taxon>
        <taxon>Gammaproteobacteria</taxon>
        <taxon>Cellvibrionales</taxon>
        <taxon>Microbulbiferaceae</taxon>
        <taxon>Microbulbifer</taxon>
    </lineage>
</organism>
<dbReference type="SMART" id="SM00471">
    <property type="entry name" value="HDc"/>
    <property type="match status" value="1"/>
</dbReference>
<evidence type="ECO:0000259" key="9">
    <source>
        <dbReference type="PROSITE" id="PS51671"/>
    </source>
</evidence>
<comment type="caution">
    <text evidence="11">The sequence shown here is derived from an EMBL/GenBank/DDBJ whole genome shotgun (WGS) entry which is preliminary data.</text>
</comment>
<comment type="activity regulation">
    <text evidence="8">Uridylyltransferase (UTase) activity is inhibited by glutamine, while glutamine activates uridylyl-removing (UR) activity.</text>
</comment>
<dbReference type="CDD" id="cd04899">
    <property type="entry name" value="ACT_ACR-UUR-like_2"/>
    <property type="match status" value="1"/>
</dbReference>
<evidence type="ECO:0000256" key="5">
    <source>
        <dbReference type="ARBA" id="ARBA00022842"/>
    </source>
</evidence>
<dbReference type="InterPro" id="IPR013546">
    <property type="entry name" value="PII_UdlTrfase/GS_AdlTrfase"/>
</dbReference>
<dbReference type="InterPro" id="IPR043519">
    <property type="entry name" value="NT_sf"/>
</dbReference>
<evidence type="ECO:0000256" key="8">
    <source>
        <dbReference type="HAMAP-Rule" id="MF_00277"/>
    </source>
</evidence>
<comment type="cofactor">
    <cofactor evidence="8">
        <name>Mg(2+)</name>
        <dbReference type="ChEBI" id="CHEBI:18420"/>
    </cofactor>
</comment>
<dbReference type="EC" id="3.1.4.-" evidence="8"/>
<sequence>MQLANTPYFERPLFFFDQARFRKALAEGAKPALEIFKDAAGAADTQMAERFREGEDVRTLVHERALFVDCLLHYAWHQYQWPDNISLLAVGGYGRGDLHPHSDIDLLILTHGKPDRVTVDNIERLVAFLWDLGLDIGHSVRSVEHCLELAAEDITVATNLMECRTVVGNDAMRERLANHMTPDKLWPAEKFFSAKYTEQRERHNRQQASEYNLEPNIKNAPGGLRDIQTIGWVAKRYFRVRTLKQLQGKGFFTEEEFAILQSGEDFLWRVRYGLHLLAGRAEERLLFDYQRELAKQFGYVDSGTQLAVEQFMHNYYRVVMALRELNDVLLQFLDEAILQRGQRQSVTPINERFQLRDSTIEVTQTRVFEEQPSALLEIFVLMAENPDIQGVRASTIRLIREHRHLIDEKFRSDSANAELFMQLLRSPRGLSTQLSRMTRYGVLGRYLPEFGRVTGQMQHDLFHIYTVDAHTLQVVRNMRSFRSPEAWQKFPIAAEILARMRKPELLYIAGLYHDIAKGRGGDHSKLGVADADAFCRRHQLSGRDSRLVCWLVEKHLLMSAVSQKQDITDPEVVHDFARTVGDREHLDYLYALTVADINATNPELWNSWRASLMRQLYQATRRALRRGLENPIDREEIIEETRGQARSMLRAMGLPMTSVENIWAQMGEDYFVRESADNIAWHTAAIHQLHSASKKGERRDTLVLTRNSGPGEHDGATEVFVYTPDRANVFAAVVTGLDMLNLDIHDARLYSSASGYTVDTFYVLDESGQPLLDEPHQLEQIRKTLQEELALVEDYSKVIQRRTPRRLKMFELATRASITTEPGDQYSTLEITSADRPGLLARIARIFITHDLRLHNARISTLGERVEDTFHFTDAAGHPLLDEAATRKLEEDICRELDAIQKSGNRDQKTD</sequence>
<name>A0A7W4W9P4_9GAMM</name>
<evidence type="ECO:0000313" key="11">
    <source>
        <dbReference type="EMBL" id="MBB3060226.1"/>
    </source>
</evidence>
<keyword evidence="4 8" id="KW-0378">Hydrolase</keyword>
<dbReference type="SUPFAM" id="SSF81301">
    <property type="entry name" value="Nucleotidyltransferase"/>
    <property type="match status" value="1"/>
</dbReference>
<dbReference type="InterPro" id="IPR010043">
    <property type="entry name" value="UTase/UR"/>
</dbReference>
<dbReference type="InterPro" id="IPR002934">
    <property type="entry name" value="Polymerase_NTP_transf_dom"/>
</dbReference>
<dbReference type="FunFam" id="1.10.3090.10:FF:000005">
    <property type="entry name" value="Bifunctional uridylyltransferase/uridylyl-removing enzyme"/>
    <property type="match status" value="1"/>
</dbReference>
<dbReference type="NCBIfam" id="NF001366">
    <property type="entry name" value="PRK00275.1"/>
    <property type="match status" value="1"/>
</dbReference>
<evidence type="ECO:0000256" key="4">
    <source>
        <dbReference type="ARBA" id="ARBA00022801"/>
    </source>
</evidence>
<evidence type="ECO:0000256" key="7">
    <source>
        <dbReference type="ARBA" id="ARBA00047968"/>
    </source>
</evidence>
<dbReference type="Proteomes" id="UP000535937">
    <property type="component" value="Unassembled WGS sequence"/>
</dbReference>
<evidence type="ECO:0000256" key="2">
    <source>
        <dbReference type="ARBA" id="ARBA00022695"/>
    </source>
</evidence>
<dbReference type="EC" id="2.7.7.59" evidence="8"/>
<dbReference type="GO" id="GO:0008773">
    <property type="term" value="F:[protein-PII] uridylyltransferase activity"/>
    <property type="evidence" value="ECO:0007669"/>
    <property type="project" value="UniProtKB-UniRule"/>
</dbReference>
<dbReference type="PANTHER" id="PTHR47320:SF1">
    <property type="entry name" value="BIFUNCTIONAL URIDYLYLTRANSFERASE_URIDYLYL-REMOVING ENZYME"/>
    <property type="match status" value="1"/>
</dbReference>
<dbReference type="Pfam" id="PF01966">
    <property type="entry name" value="HD"/>
    <property type="match status" value="1"/>
</dbReference>
<dbReference type="SUPFAM" id="SSF81593">
    <property type="entry name" value="Nucleotidyltransferase substrate binding subunit/domain"/>
    <property type="match status" value="1"/>
</dbReference>
<dbReference type="InterPro" id="IPR002912">
    <property type="entry name" value="ACT_dom"/>
</dbReference>
<dbReference type="SUPFAM" id="SSF109604">
    <property type="entry name" value="HD-domain/PDEase-like"/>
    <property type="match status" value="1"/>
</dbReference>
<evidence type="ECO:0000256" key="1">
    <source>
        <dbReference type="ARBA" id="ARBA00022679"/>
    </source>
</evidence>
<comment type="catalytic activity">
    <reaction evidence="8">
        <text>[protein-PII]-uridylyl-L-tyrosine + H2O = [protein-PII]-L-tyrosine + UMP + H(+)</text>
        <dbReference type="Rhea" id="RHEA:48600"/>
        <dbReference type="Rhea" id="RHEA-COMP:12147"/>
        <dbReference type="Rhea" id="RHEA-COMP:12148"/>
        <dbReference type="ChEBI" id="CHEBI:15377"/>
        <dbReference type="ChEBI" id="CHEBI:15378"/>
        <dbReference type="ChEBI" id="CHEBI:46858"/>
        <dbReference type="ChEBI" id="CHEBI:57865"/>
        <dbReference type="ChEBI" id="CHEBI:90602"/>
    </reaction>
</comment>
<reference evidence="11 12" key="1">
    <citation type="submission" date="2020-08" db="EMBL/GenBank/DDBJ databases">
        <title>Genomic Encyclopedia of Type Strains, Phase III (KMG-III): the genomes of soil and plant-associated and newly described type strains.</title>
        <authorList>
            <person name="Whitman W."/>
        </authorList>
    </citation>
    <scope>NUCLEOTIDE SEQUENCE [LARGE SCALE GENOMIC DNA]</scope>
    <source>
        <strain evidence="11 12">CECT 8799</strain>
    </source>
</reference>
<dbReference type="CDD" id="cd00077">
    <property type="entry name" value="HDc"/>
    <property type="match status" value="1"/>
</dbReference>
<dbReference type="EMBL" id="JACHWZ010000004">
    <property type="protein sequence ID" value="MBB3060226.1"/>
    <property type="molecule type" value="Genomic_DNA"/>
</dbReference>
<dbReference type="PANTHER" id="PTHR47320">
    <property type="entry name" value="BIFUNCTIONAL URIDYLYLTRANSFERASE/URIDYLYL-REMOVING ENZYME"/>
    <property type="match status" value="1"/>
</dbReference>
<gene>
    <name evidence="8" type="primary">glnD</name>
    <name evidence="11" type="ORF">FHS09_001041</name>
</gene>
<dbReference type="RefSeq" id="WP_183457413.1">
    <property type="nucleotide sequence ID" value="NZ_JACHWZ010000004.1"/>
</dbReference>
<dbReference type="CDD" id="cd04900">
    <property type="entry name" value="ACT_UUR-like_1"/>
    <property type="match status" value="1"/>
</dbReference>
<dbReference type="Gene3D" id="1.10.3090.10">
    <property type="entry name" value="cca-adding enzyme, domain 2"/>
    <property type="match status" value="1"/>
</dbReference>
<dbReference type="AlphaFoldDB" id="A0A7W4W9P4"/>